<comment type="caution">
    <text evidence="2">The sequence shown here is derived from an EMBL/GenBank/DDBJ whole genome shotgun (WGS) entry which is preliminary data.</text>
</comment>
<dbReference type="Proteomes" id="UP000750711">
    <property type="component" value="Unassembled WGS sequence"/>
</dbReference>
<sequence>MDSMRSLNTSLPVSSPPKQATNEPPEVLLQAFKAAALSVTTLYKLAAAEPDRARKEGYQEALDDLLQFLDRENLGLGDGEGWRIRQWATAGKAEGRDCTSGATASDSDDERAEAQKRARSLSPAAQRTGSLQEQQRSQQATRQPSPVRTGSAPPAVTIQQSTPPPPPPSPPQQQQQQIPFARPDLFTFRSPISLPQHSDSDIELPDHDIFSSSSPPQPINHDTLQFQQQPSTPSLRLEVVPRTTRSSARLSTHNTRSMTNSRSSTSIGALGTGAGFKRRLPFGEFFDLGSLESNRKDGFGGGSGAKRGRLS</sequence>
<name>A0A9P8LC26_9PEZI</name>
<evidence type="ECO:0000313" key="2">
    <source>
        <dbReference type="EMBL" id="KAH0559518.1"/>
    </source>
</evidence>
<feature type="region of interest" description="Disordered" evidence="1">
    <location>
        <begin position="289"/>
        <end position="311"/>
    </location>
</feature>
<feature type="compositionally biased region" description="Polar residues" evidence="1">
    <location>
        <begin position="1"/>
        <end position="22"/>
    </location>
</feature>
<feature type="region of interest" description="Disordered" evidence="1">
    <location>
        <begin position="89"/>
        <end position="177"/>
    </location>
</feature>
<feature type="compositionally biased region" description="Pro residues" evidence="1">
    <location>
        <begin position="162"/>
        <end position="171"/>
    </location>
</feature>
<feature type="compositionally biased region" description="Basic and acidic residues" evidence="1">
    <location>
        <begin position="198"/>
        <end position="209"/>
    </location>
</feature>
<evidence type="ECO:0000256" key="1">
    <source>
        <dbReference type="SAM" id="MobiDB-lite"/>
    </source>
</evidence>
<feature type="compositionally biased region" description="Low complexity" evidence="1">
    <location>
        <begin position="132"/>
        <end position="146"/>
    </location>
</feature>
<feature type="compositionally biased region" description="Polar residues" evidence="1">
    <location>
        <begin position="210"/>
        <end position="234"/>
    </location>
</feature>
<reference evidence="2" key="1">
    <citation type="submission" date="2021-03" db="EMBL/GenBank/DDBJ databases">
        <title>Comparative genomics and phylogenomic investigation of the class Geoglossomycetes provide insights into ecological specialization and systematics.</title>
        <authorList>
            <person name="Melie T."/>
            <person name="Pirro S."/>
            <person name="Miller A.N."/>
            <person name="Quandt A."/>
        </authorList>
    </citation>
    <scope>NUCLEOTIDE SEQUENCE</scope>
    <source>
        <strain evidence="2">CAQ_001_2017</strain>
    </source>
</reference>
<dbReference type="PANTHER" id="PTHR38645">
    <property type="entry name" value="CHROMOSOME 9, WHOLE GENOME SHOTGUN SEQUENCE"/>
    <property type="match status" value="1"/>
</dbReference>
<protein>
    <submittedName>
        <fullName evidence="2">Uncharacterized protein</fullName>
    </submittedName>
</protein>
<dbReference type="EMBL" id="JAGHQM010000579">
    <property type="protein sequence ID" value="KAH0559518.1"/>
    <property type="molecule type" value="Genomic_DNA"/>
</dbReference>
<organism evidence="2 3">
    <name type="scientific">Trichoglossum hirsutum</name>
    <dbReference type="NCBI Taxonomy" id="265104"/>
    <lineage>
        <taxon>Eukaryota</taxon>
        <taxon>Fungi</taxon>
        <taxon>Dikarya</taxon>
        <taxon>Ascomycota</taxon>
        <taxon>Pezizomycotina</taxon>
        <taxon>Geoglossomycetes</taxon>
        <taxon>Geoglossales</taxon>
        <taxon>Geoglossaceae</taxon>
        <taxon>Trichoglossum</taxon>
    </lineage>
</organism>
<accession>A0A9P8LC26</accession>
<evidence type="ECO:0000313" key="3">
    <source>
        <dbReference type="Proteomes" id="UP000750711"/>
    </source>
</evidence>
<dbReference type="PANTHER" id="PTHR38645:SF1">
    <property type="entry name" value="YALI0F12243P"/>
    <property type="match status" value="1"/>
</dbReference>
<feature type="region of interest" description="Disordered" evidence="1">
    <location>
        <begin position="1"/>
        <end position="24"/>
    </location>
</feature>
<dbReference type="AlphaFoldDB" id="A0A9P8LC26"/>
<keyword evidence="3" id="KW-1185">Reference proteome</keyword>
<feature type="region of interest" description="Disordered" evidence="1">
    <location>
        <begin position="190"/>
        <end position="266"/>
    </location>
</feature>
<gene>
    <name evidence="2" type="ORF">GP486_003965</name>
</gene>
<feature type="compositionally biased region" description="Low complexity" evidence="1">
    <location>
        <begin position="251"/>
        <end position="266"/>
    </location>
</feature>
<proteinExistence type="predicted"/>